<comment type="caution">
    <text evidence="3">The sequence shown here is derived from an EMBL/GenBank/DDBJ whole genome shotgun (WGS) entry which is preliminary data.</text>
</comment>
<dbReference type="Gene3D" id="3.10.450.160">
    <property type="entry name" value="inner membrane protein cigr"/>
    <property type="match status" value="1"/>
</dbReference>
<evidence type="ECO:0000313" key="3">
    <source>
        <dbReference type="EMBL" id="MBK4737961.1"/>
    </source>
</evidence>
<dbReference type="AlphaFoldDB" id="A0A934SZN5"/>
<dbReference type="EMBL" id="JAEPBG010000016">
    <property type="protein sequence ID" value="MBK4737961.1"/>
    <property type="molecule type" value="Genomic_DNA"/>
</dbReference>
<feature type="region of interest" description="Disordered" evidence="1">
    <location>
        <begin position="23"/>
        <end position="69"/>
    </location>
</feature>
<dbReference type="InterPro" id="IPR024572">
    <property type="entry name" value="RcnB"/>
</dbReference>
<keyword evidence="4" id="KW-1185">Reference proteome</keyword>
<sequence>MSKHTLAAAAALALASMLSMPAYSQDHGHDHDDRGPMRGDHMRGDHMRDEHMRGPDRHEGRDEWQHHEWHRGERVPPEYRNRQFVVEDWRGHRLNRPPRGYQWVQVPGGDYALISIRSGIITNIVIGH</sequence>
<dbReference type="RefSeq" id="WP_200596781.1">
    <property type="nucleotide sequence ID" value="NZ_JAEPBG010000016.1"/>
</dbReference>
<feature type="signal peptide" evidence="2">
    <location>
        <begin position="1"/>
        <end position="24"/>
    </location>
</feature>
<organism evidence="3 4">
    <name type="scientific">Noviherbaspirillum pedocola</name>
    <dbReference type="NCBI Taxonomy" id="2801341"/>
    <lineage>
        <taxon>Bacteria</taxon>
        <taxon>Pseudomonadati</taxon>
        <taxon>Pseudomonadota</taxon>
        <taxon>Betaproteobacteria</taxon>
        <taxon>Burkholderiales</taxon>
        <taxon>Oxalobacteraceae</taxon>
        <taxon>Noviherbaspirillum</taxon>
    </lineage>
</organism>
<dbReference type="Proteomes" id="UP000622890">
    <property type="component" value="Unassembled WGS sequence"/>
</dbReference>
<accession>A0A934SZN5</accession>
<evidence type="ECO:0000313" key="4">
    <source>
        <dbReference type="Proteomes" id="UP000622890"/>
    </source>
</evidence>
<feature type="chain" id="PRO_5037943508" evidence="2">
    <location>
        <begin position="25"/>
        <end position="128"/>
    </location>
</feature>
<gene>
    <name evidence="3" type="ORF">JJB74_25345</name>
</gene>
<feature type="compositionally biased region" description="Basic and acidic residues" evidence="1">
    <location>
        <begin position="26"/>
        <end position="69"/>
    </location>
</feature>
<reference evidence="3" key="1">
    <citation type="submission" date="2021-01" db="EMBL/GenBank/DDBJ databases">
        <title>Genome sequence of strain Noviherbaspirillum sp. DKR-6.</title>
        <authorList>
            <person name="Chaudhary D.K."/>
        </authorList>
    </citation>
    <scope>NUCLEOTIDE SEQUENCE</scope>
    <source>
        <strain evidence="3">DKR-6</strain>
    </source>
</reference>
<evidence type="ECO:0000256" key="2">
    <source>
        <dbReference type="SAM" id="SignalP"/>
    </source>
</evidence>
<protein>
    <submittedName>
        <fullName evidence="3">RcnB family protein</fullName>
    </submittedName>
</protein>
<evidence type="ECO:0000256" key="1">
    <source>
        <dbReference type="SAM" id="MobiDB-lite"/>
    </source>
</evidence>
<keyword evidence="2" id="KW-0732">Signal</keyword>
<dbReference type="Pfam" id="PF11776">
    <property type="entry name" value="RcnB"/>
    <property type="match status" value="1"/>
</dbReference>
<name>A0A934SZN5_9BURK</name>
<proteinExistence type="predicted"/>